<sequence>MRSRHLSLGRSMRAAVMAECLSTGFGNDDCLYLATSFTLSSSCPDEPRMSPYRRWFRRLECVNLSICSLFAGHLPRCLS</sequence>
<dbReference type="AlphaFoldDB" id="A0A2M4B4P8"/>
<reference evidence="1" key="1">
    <citation type="submission" date="2018-01" db="EMBL/GenBank/DDBJ databases">
        <title>An insight into the sialome of Amazonian anophelines.</title>
        <authorList>
            <person name="Ribeiro J.M."/>
            <person name="Scarpassa V."/>
            <person name="Calvo E."/>
        </authorList>
    </citation>
    <scope>NUCLEOTIDE SEQUENCE</scope>
    <source>
        <tissue evidence="1">Salivary glands</tissue>
    </source>
</reference>
<proteinExistence type="predicted"/>
<protein>
    <submittedName>
        <fullName evidence="1">Putative secreted protein</fullName>
    </submittedName>
</protein>
<organism evidence="1">
    <name type="scientific">Anopheles triannulatus</name>
    <dbReference type="NCBI Taxonomy" id="58253"/>
    <lineage>
        <taxon>Eukaryota</taxon>
        <taxon>Metazoa</taxon>
        <taxon>Ecdysozoa</taxon>
        <taxon>Arthropoda</taxon>
        <taxon>Hexapoda</taxon>
        <taxon>Insecta</taxon>
        <taxon>Pterygota</taxon>
        <taxon>Neoptera</taxon>
        <taxon>Endopterygota</taxon>
        <taxon>Diptera</taxon>
        <taxon>Nematocera</taxon>
        <taxon>Culicoidea</taxon>
        <taxon>Culicidae</taxon>
        <taxon>Anophelinae</taxon>
        <taxon>Anopheles</taxon>
    </lineage>
</organism>
<name>A0A2M4B4P8_9DIPT</name>
<evidence type="ECO:0000313" key="1">
    <source>
        <dbReference type="EMBL" id="MBW48006.1"/>
    </source>
</evidence>
<accession>A0A2M4B4P8</accession>
<dbReference type="EMBL" id="GGFK01014685">
    <property type="protein sequence ID" value="MBW48006.1"/>
    <property type="molecule type" value="Transcribed_RNA"/>
</dbReference>